<evidence type="ECO:0000313" key="2">
    <source>
        <dbReference type="EMBL" id="AOW02830.1"/>
    </source>
</evidence>
<sequence length="107" mass="11701">MSPHCDASPQSICVTCPQSVCASFFPLYLSHLSFHLLCHPGFCVTLTQHDRRRDRDRWHSARSSLGSQPQPQVSVSVSVHGQLSDGHDGQSWCQLGVENGDASLVKG</sequence>
<feature type="compositionally biased region" description="Low complexity" evidence="1">
    <location>
        <begin position="63"/>
        <end position="84"/>
    </location>
</feature>
<name>A0A1D8NB17_YARLL</name>
<dbReference type="AlphaFoldDB" id="A0A1D8NB17"/>
<evidence type="ECO:0000313" key="3">
    <source>
        <dbReference type="Proteomes" id="UP000182444"/>
    </source>
</evidence>
<gene>
    <name evidence="2" type="ORF">YALI1_C19181g</name>
</gene>
<dbReference type="GeneID" id="94583009"/>
<feature type="region of interest" description="Disordered" evidence="1">
    <location>
        <begin position="54"/>
        <end position="86"/>
    </location>
</feature>
<organism evidence="2 3">
    <name type="scientific">Yarrowia lipolytica</name>
    <name type="common">Candida lipolytica</name>
    <dbReference type="NCBI Taxonomy" id="4952"/>
    <lineage>
        <taxon>Eukaryota</taxon>
        <taxon>Fungi</taxon>
        <taxon>Dikarya</taxon>
        <taxon>Ascomycota</taxon>
        <taxon>Saccharomycotina</taxon>
        <taxon>Dipodascomycetes</taxon>
        <taxon>Dipodascales</taxon>
        <taxon>Dipodascales incertae sedis</taxon>
        <taxon>Yarrowia</taxon>
    </lineage>
</organism>
<dbReference type="EMBL" id="CP017555">
    <property type="protein sequence ID" value="AOW02830.1"/>
    <property type="molecule type" value="Genomic_DNA"/>
</dbReference>
<accession>A0A1D8NB17</accession>
<protein>
    <submittedName>
        <fullName evidence="2">Uncharacterized protein</fullName>
    </submittedName>
</protein>
<reference evidence="2 3" key="1">
    <citation type="journal article" date="2016" name="PLoS ONE">
        <title>Sequence Assembly of Yarrowia lipolytica Strain W29/CLIB89 Shows Transposable Element Diversity.</title>
        <authorList>
            <person name="Magnan C."/>
            <person name="Yu J."/>
            <person name="Chang I."/>
            <person name="Jahn E."/>
            <person name="Kanomata Y."/>
            <person name="Wu J."/>
            <person name="Zeller M."/>
            <person name="Oakes M."/>
            <person name="Baldi P."/>
            <person name="Sandmeyer S."/>
        </authorList>
    </citation>
    <scope>NUCLEOTIDE SEQUENCE [LARGE SCALE GENOMIC DNA]</scope>
    <source>
        <strain evidence="3">CLIB89(W29)</strain>
    </source>
</reference>
<evidence type="ECO:0000256" key="1">
    <source>
        <dbReference type="SAM" id="MobiDB-lite"/>
    </source>
</evidence>
<dbReference type="Proteomes" id="UP000182444">
    <property type="component" value="Chromosome 1C"/>
</dbReference>
<proteinExistence type="predicted"/>
<dbReference type="VEuPathDB" id="FungiDB:YALI1_C19181g"/>
<dbReference type="RefSeq" id="XP_068138476.1">
    <property type="nucleotide sequence ID" value="XM_068282375.1"/>
</dbReference>